<accession>A0ABV4MQM3</accession>
<evidence type="ECO:0000313" key="3">
    <source>
        <dbReference type="Proteomes" id="UP001570071"/>
    </source>
</evidence>
<evidence type="ECO:0000256" key="1">
    <source>
        <dbReference type="SAM" id="MobiDB-lite"/>
    </source>
</evidence>
<protein>
    <recommendedName>
        <fullName evidence="4">PRTRC system protein E</fullName>
    </recommendedName>
</protein>
<feature type="compositionally biased region" description="Low complexity" evidence="1">
    <location>
        <begin position="120"/>
        <end position="130"/>
    </location>
</feature>
<evidence type="ECO:0000313" key="2">
    <source>
        <dbReference type="EMBL" id="MEZ8719439.1"/>
    </source>
</evidence>
<reference evidence="2 3" key="1">
    <citation type="journal article" date="2024" name="ISME J.">
        <title>Tailless and filamentous prophages are predominant in marine Vibrio.</title>
        <authorList>
            <person name="Steensen K."/>
            <person name="Seneca J."/>
            <person name="Bartlau N."/>
            <person name="Yu X.A."/>
            <person name="Hussain F.A."/>
            <person name="Polz M.F."/>
        </authorList>
    </citation>
    <scope>NUCLEOTIDE SEQUENCE [LARGE SCALE GENOMIC DNA]</scope>
    <source>
        <strain evidence="2 3">10N.239.312.F12</strain>
    </source>
</reference>
<dbReference type="Proteomes" id="UP001570071">
    <property type="component" value="Unassembled WGS sequence"/>
</dbReference>
<feature type="compositionally biased region" description="Basic and acidic residues" evidence="1">
    <location>
        <begin position="135"/>
        <end position="150"/>
    </location>
</feature>
<comment type="caution">
    <text evidence="2">The sequence shown here is derived from an EMBL/GenBank/DDBJ whole genome shotgun (WGS) entry which is preliminary data.</text>
</comment>
<name>A0ABV4MQM3_9VIBR</name>
<feature type="compositionally biased region" description="Low complexity" evidence="1">
    <location>
        <begin position="102"/>
        <end position="113"/>
    </location>
</feature>
<gene>
    <name evidence="2" type="ORF">AB6D66_00075</name>
</gene>
<proteinExistence type="predicted"/>
<feature type="compositionally biased region" description="Polar residues" evidence="1">
    <location>
        <begin position="154"/>
        <end position="172"/>
    </location>
</feature>
<keyword evidence="3" id="KW-1185">Reference proteome</keyword>
<organism evidence="2 3">
    <name type="scientific">Vibrio pomeroyi</name>
    <dbReference type="NCBI Taxonomy" id="198832"/>
    <lineage>
        <taxon>Bacteria</taxon>
        <taxon>Pseudomonadati</taxon>
        <taxon>Pseudomonadota</taxon>
        <taxon>Gammaproteobacteria</taxon>
        <taxon>Vibrionales</taxon>
        <taxon>Vibrionaceae</taxon>
        <taxon>Vibrio</taxon>
    </lineage>
</organism>
<evidence type="ECO:0008006" key="4">
    <source>
        <dbReference type="Google" id="ProtNLM"/>
    </source>
</evidence>
<feature type="region of interest" description="Disordered" evidence="1">
    <location>
        <begin position="102"/>
        <end position="172"/>
    </location>
</feature>
<dbReference type="RefSeq" id="WP_269337524.1">
    <property type="nucleotide sequence ID" value="NZ_JBFSSG010000001.1"/>
</dbReference>
<dbReference type="EMBL" id="JBFSSG010000001">
    <property type="protein sequence ID" value="MEZ8719439.1"/>
    <property type="molecule type" value="Genomic_DNA"/>
</dbReference>
<sequence length="172" mass="17915">MNLENICNLVKASGQSRAIITIDTDGDQAVVIVNIPTANVSNLSKAVSDTEMKLRSALSTPLRVIGGVEGVDATFDEQLAQYGDGFAPASLKLNGVKSNASAAQAKTSAAAGKAPKKQKAAAQNETPAAPKTKKDKAEKTADKSSEKPQEETQADVTPSTDDNFDFFTSSAL</sequence>